<keyword evidence="2" id="KW-0496">Mitochondrion</keyword>
<dbReference type="SUPFAM" id="SSF52980">
    <property type="entry name" value="Restriction endonuclease-like"/>
    <property type="match status" value="1"/>
</dbReference>
<comment type="caution">
    <text evidence="4">The sequence shown here is derived from an EMBL/GenBank/DDBJ whole genome shotgun (WGS) entry which is preliminary data.</text>
</comment>
<sequence>MNNSITSSVAKGNEFEAKVFWVFKSMNFDCQRSRELEAHRGHRVRLLGPSNRTCERPSLFYFISESLNVGTPMSDGDGGVDIWGNYMQCLILVQCKNYSNKKVEVGEVRDFEGVLSRYPRDTTIGIFITSIRDGYSGRAVERMQSSEYNEYI</sequence>
<dbReference type="Gene3D" id="3.40.1350.10">
    <property type="match status" value="1"/>
</dbReference>
<reference evidence="4" key="1">
    <citation type="submission" date="2022-08" db="EMBL/GenBank/DDBJ databases">
        <authorList>
            <person name="Kallberg Y."/>
            <person name="Tangrot J."/>
            <person name="Rosling A."/>
        </authorList>
    </citation>
    <scope>NUCLEOTIDE SEQUENCE</scope>
    <source>
        <strain evidence="4">Wild A</strain>
    </source>
</reference>
<dbReference type="GO" id="GO:0006302">
    <property type="term" value="P:double-strand break repair"/>
    <property type="evidence" value="ECO:0007669"/>
    <property type="project" value="UniProtKB-ARBA"/>
</dbReference>
<dbReference type="Pfam" id="PF04471">
    <property type="entry name" value="Mrr_cat"/>
    <property type="match status" value="1"/>
</dbReference>
<protein>
    <submittedName>
        <fullName evidence="4">10525_t:CDS:1</fullName>
    </submittedName>
</protein>
<proteinExistence type="predicted"/>
<dbReference type="InterPro" id="IPR011856">
    <property type="entry name" value="tRNA_endonuc-like_dom_sf"/>
</dbReference>
<gene>
    <name evidence="4" type="ORF">FWILDA_LOCUS4967</name>
</gene>
<dbReference type="PANTHER" id="PTHR28133">
    <property type="entry name" value="REQUIRED FOR RESPIRATORY GROWTH PROTEIN 7, MITOCHONDRIAL"/>
    <property type="match status" value="1"/>
</dbReference>
<dbReference type="InterPro" id="IPR011335">
    <property type="entry name" value="Restrct_endonuc-II-like"/>
</dbReference>
<dbReference type="EMBL" id="CAMKVN010000794">
    <property type="protein sequence ID" value="CAI2171210.1"/>
    <property type="molecule type" value="Genomic_DNA"/>
</dbReference>
<dbReference type="PANTHER" id="PTHR28133:SF1">
    <property type="entry name" value="REQUIRED FOR RESPIRATORY GROWTH PROTEIN 7, MITOCHONDRIAL"/>
    <property type="match status" value="1"/>
</dbReference>
<keyword evidence="5" id="KW-1185">Reference proteome</keyword>
<dbReference type="GO" id="GO:0009307">
    <property type="term" value="P:DNA restriction-modification system"/>
    <property type="evidence" value="ECO:0007669"/>
    <property type="project" value="InterPro"/>
</dbReference>
<comment type="subcellular location">
    <subcellularLocation>
        <location evidence="1">Mitochondrion</location>
    </subcellularLocation>
</comment>
<evidence type="ECO:0000256" key="2">
    <source>
        <dbReference type="ARBA" id="ARBA00023128"/>
    </source>
</evidence>
<feature type="domain" description="Restriction endonuclease type IV Mrr" evidence="3">
    <location>
        <begin position="75"/>
        <end position="142"/>
    </location>
</feature>
<dbReference type="AlphaFoldDB" id="A0A9W4SK41"/>
<name>A0A9W4SK41_9GLOM</name>
<dbReference type="InterPro" id="IPR007560">
    <property type="entry name" value="Restrct_endonuc_IV_Mrr"/>
</dbReference>
<dbReference type="InterPro" id="IPR018828">
    <property type="entry name" value="RRG7"/>
</dbReference>
<dbReference type="GO" id="GO:0004519">
    <property type="term" value="F:endonuclease activity"/>
    <property type="evidence" value="ECO:0007669"/>
    <property type="project" value="InterPro"/>
</dbReference>
<organism evidence="4 5">
    <name type="scientific">Funneliformis geosporum</name>
    <dbReference type="NCBI Taxonomy" id="1117311"/>
    <lineage>
        <taxon>Eukaryota</taxon>
        <taxon>Fungi</taxon>
        <taxon>Fungi incertae sedis</taxon>
        <taxon>Mucoromycota</taxon>
        <taxon>Glomeromycotina</taxon>
        <taxon>Glomeromycetes</taxon>
        <taxon>Glomerales</taxon>
        <taxon>Glomeraceae</taxon>
        <taxon>Funneliformis</taxon>
    </lineage>
</organism>
<dbReference type="OrthoDB" id="2404808at2759"/>
<evidence type="ECO:0000313" key="5">
    <source>
        <dbReference type="Proteomes" id="UP001153678"/>
    </source>
</evidence>
<evidence type="ECO:0000256" key="1">
    <source>
        <dbReference type="ARBA" id="ARBA00004173"/>
    </source>
</evidence>
<accession>A0A9W4SK41</accession>
<dbReference type="GO" id="GO:0003677">
    <property type="term" value="F:DNA binding"/>
    <property type="evidence" value="ECO:0007669"/>
    <property type="project" value="InterPro"/>
</dbReference>
<evidence type="ECO:0000259" key="3">
    <source>
        <dbReference type="Pfam" id="PF04471"/>
    </source>
</evidence>
<dbReference type="Proteomes" id="UP001153678">
    <property type="component" value="Unassembled WGS sequence"/>
</dbReference>
<dbReference type="GO" id="GO:0005739">
    <property type="term" value="C:mitochondrion"/>
    <property type="evidence" value="ECO:0007669"/>
    <property type="project" value="UniProtKB-SubCell"/>
</dbReference>
<evidence type="ECO:0000313" key="4">
    <source>
        <dbReference type="EMBL" id="CAI2171210.1"/>
    </source>
</evidence>